<dbReference type="RefSeq" id="WP_007616164.1">
    <property type="nucleotide sequence ID" value="NZ_BAEO01000007.1"/>
</dbReference>
<dbReference type="AlphaFoldDB" id="K6Y0H9"/>
<dbReference type="EMBL" id="BAEO01000007">
    <property type="protein sequence ID" value="GAC17401.1"/>
    <property type="molecule type" value="Genomic_DNA"/>
</dbReference>
<keyword evidence="1" id="KW-0472">Membrane</keyword>
<organism evidence="2 3">
    <name type="scientific">Paraglaciecola arctica BSs20135</name>
    <dbReference type="NCBI Taxonomy" id="493475"/>
    <lineage>
        <taxon>Bacteria</taxon>
        <taxon>Pseudomonadati</taxon>
        <taxon>Pseudomonadota</taxon>
        <taxon>Gammaproteobacteria</taxon>
        <taxon>Alteromonadales</taxon>
        <taxon>Alteromonadaceae</taxon>
        <taxon>Paraglaciecola</taxon>
    </lineage>
</organism>
<reference evidence="2 3" key="1">
    <citation type="journal article" date="2017" name="Antonie Van Leeuwenhoek">
        <title>Rhizobium rhizosphaerae sp. nov., a novel species isolated from rice rhizosphere.</title>
        <authorList>
            <person name="Zhao J.J."/>
            <person name="Zhang J."/>
            <person name="Zhang R.J."/>
            <person name="Zhang C.W."/>
            <person name="Yin H.Q."/>
            <person name="Zhang X.X."/>
        </authorList>
    </citation>
    <scope>NUCLEOTIDE SEQUENCE [LARGE SCALE GENOMIC DNA]</scope>
    <source>
        <strain evidence="2 3">BSs20135</strain>
    </source>
</reference>
<feature type="transmembrane region" description="Helical" evidence="1">
    <location>
        <begin position="42"/>
        <end position="60"/>
    </location>
</feature>
<keyword evidence="1" id="KW-0812">Transmembrane</keyword>
<evidence type="ECO:0008006" key="4">
    <source>
        <dbReference type="Google" id="ProtNLM"/>
    </source>
</evidence>
<protein>
    <recommendedName>
        <fullName evidence="4">DUF3185 family protein</fullName>
    </recommendedName>
</protein>
<dbReference type="STRING" id="493475.GARC_0419"/>
<dbReference type="Proteomes" id="UP000006327">
    <property type="component" value="Unassembled WGS sequence"/>
</dbReference>
<sequence>MNNKLLGIVLIVGGLALAIWGYNVFDSASAQFSRAFSGDTPIEAWLGMVGGVICIAVGIGKIR</sequence>
<name>K6Y0H9_9ALTE</name>
<dbReference type="Pfam" id="PF11381">
    <property type="entry name" value="DUF3185"/>
    <property type="match status" value="1"/>
</dbReference>
<accession>K6Y0H9</accession>
<dbReference type="eggNOG" id="ENOG50334BH">
    <property type="taxonomic scope" value="Bacteria"/>
</dbReference>
<keyword evidence="3" id="KW-1185">Reference proteome</keyword>
<gene>
    <name evidence="2" type="ORF">GARC_0419</name>
</gene>
<comment type="caution">
    <text evidence="2">The sequence shown here is derived from an EMBL/GenBank/DDBJ whole genome shotgun (WGS) entry which is preliminary data.</text>
</comment>
<dbReference type="InterPro" id="IPR021521">
    <property type="entry name" value="DUF3185"/>
</dbReference>
<proteinExistence type="predicted"/>
<evidence type="ECO:0000256" key="1">
    <source>
        <dbReference type="SAM" id="Phobius"/>
    </source>
</evidence>
<evidence type="ECO:0000313" key="2">
    <source>
        <dbReference type="EMBL" id="GAC17401.1"/>
    </source>
</evidence>
<evidence type="ECO:0000313" key="3">
    <source>
        <dbReference type="Proteomes" id="UP000006327"/>
    </source>
</evidence>
<keyword evidence="1" id="KW-1133">Transmembrane helix</keyword>